<comment type="pathway">
    <text evidence="1">Purine metabolism; 7-cyano-7-deazaguanine biosynthesis.</text>
</comment>
<dbReference type="CDD" id="cd01995">
    <property type="entry name" value="QueC-like"/>
    <property type="match status" value="1"/>
</dbReference>
<accession>A0A382ESB5</accession>
<evidence type="ECO:0000256" key="5">
    <source>
        <dbReference type="ARBA" id="ARBA00022833"/>
    </source>
</evidence>
<comment type="similarity">
    <text evidence="7">Belongs to the QueC family.</text>
</comment>
<dbReference type="InterPro" id="IPR018317">
    <property type="entry name" value="QueC"/>
</dbReference>
<dbReference type="GO" id="GO:0046872">
    <property type="term" value="F:metal ion binding"/>
    <property type="evidence" value="ECO:0007669"/>
    <property type="project" value="UniProtKB-KW"/>
</dbReference>
<keyword evidence="3" id="KW-0479">Metal-binding</keyword>
<evidence type="ECO:0000256" key="3">
    <source>
        <dbReference type="ARBA" id="ARBA00022723"/>
    </source>
</evidence>
<evidence type="ECO:0000256" key="6">
    <source>
        <dbReference type="ARBA" id="ARBA00022840"/>
    </source>
</evidence>
<reference evidence="10" key="1">
    <citation type="submission" date="2018-05" db="EMBL/GenBank/DDBJ databases">
        <authorList>
            <person name="Lanie J.A."/>
            <person name="Ng W.-L."/>
            <person name="Kazmierczak K.M."/>
            <person name="Andrzejewski T.M."/>
            <person name="Davidsen T.M."/>
            <person name="Wayne K.J."/>
            <person name="Tettelin H."/>
            <person name="Glass J.I."/>
            <person name="Rusch D."/>
            <person name="Podicherti R."/>
            <person name="Tsui H.-C.T."/>
            <person name="Winkler M.E."/>
        </authorList>
    </citation>
    <scope>NUCLEOTIDE SEQUENCE</scope>
</reference>
<evidence type="ECO:0000256" key="1">
    <source>
        <dbReference type="ARBA" id="ARBA00005061"/>
    </source>
</evidence>
<dbReference type="EMBL" id="UINC01045927">
    <property type="protein sequence ID" value="SVB53275.1"/>
    <property type="molecule type" value="Genomic_DNA"/>
</dbReference>
<evidence type="ECO:0000256" key="9">
    <source>
        <dbReference type="ARBA" id="ARBA00047890"/>
    </source>
</evidence>
<dbReference type="InterPro" id="IPR014729">
    <property type="entry name" value="Rossmann-like_a/b/a_fold"/>
</dbReference>
<dbReference type="Gene3D" id="3.40.50.620">
    <property type="entry name" value="HUPs"/>
    <property type="match status" value="1"/>
</dbReference>
<evidence type="ECO:0000256" key="8">
    <source>
        <dbReference type="ARBA" id="ARBA00039149"/>
    </source>
</evidence>
<evidence type="ECO:0000256" key="2">
    <source>
        <dbReference type="ARBA" id="ARBA00022598"/>
    </source>
</evidence>
<evidence type="ECO:0000256" key="4">
    <source>
        <dbReference type="ARBA" id="ARBA00022741"/>
    </source>
</evidence>
<dbReference type="GO" id="GO:0016874">
    <property type="term" value="F:ligase activity"/>
    <property type="evidence" value="ECO:0007669"/>
    <property type="project" value="UniProtKB-KW"/>
</dbReference>
<dbReference type="Pfam" id="PF06508">
    <property type="entry name" value="QueC"/>
    <property type="match status" value="1"/>
</dbReference>
<keyword evidence="4" id="KW-0547">Nucleotide-binding</keyword>
<dbReference type="PANTHER" id="PTHR42914">
    <property type="entry name" value="7-CYANO-7-DEAZAGUANINE SYNTHASE"/>
    <property type="match status" value="1"/>
</dbReference>
<dbReference type="PANTHER" id="PTHR42914:SF1">
    <property type="entry name" value="7-CYANO-7-DEAZAGUANINE SYNTHASE"/>
    <property type="match status" value="1"/>
</dbReference>
<evidence type="ECO:0000256" key="7">
    <source>
        <dbReference type="ARBA" id="ARBA00037993"/>
    </source>
</evidence>
<name>A0A382ESB5_9ZZZZ</name>
<dbReference type="PIRSF" id="PIRSF006293">
    <property type="entry name" value="ExsB"/>
    <property type="match status" value="1"/>
</dbReference>
<dbReference type="SUPFAM" id="SSF52402">
    <property type="entry name" value="Adenine nucleotide alpha hydrolases-like"/>
    <property type="match status" value="1"/>
</dbReference>
<dbReference type="NCBIfam" id="TIGR00364">
    <property type="entry name" value="7-cyano-7-deazaguanine synthase QueC"/>
    <property type="match status" value="1"/>
</dbReference>
<organism evidence="10">
    <name type="scientific">marine metagenome</name>
    <dbReference type="NCBI Taxonomy" id="408172"/>
    <lineage>
        <taxon>unclassified sequences</taxon>
        <taxon>metagenomes</taxon>
        <taxon>ecological metagenomes</taxon>
    </lineage>
</organism>
<sequence>MLKKVNMDLREARDKLPKIENNVAVILSGGMDSSIVTMLLARHYGPEKVFALTFNYGQKQVAECGKAKELCQELGVAHKQLDIGYFGELVQPISANISGTDIDMPDIKEVLGDPQPVTYVPFRNMMLLSNACAFAEVVKAEYIFCGLQVHDEYGYWDTSQAFVDALNGITVLNRTFKTQIIAPFSLLSKTEELKICKELGTFNLLKHTLTCYDPDSESRSCGRCPSCSERIKAFMNIGEPDPIQYQKEINWNV</sequence>
<keyword evidence="2" id="KW-0436">Ligase</keyword>
<keyword evidence="5" id="KW-0862">Zinc</keyword>
<proteinExistence type="inferred from homology"/>
<dbReference type="AlphaFoldDB" id="A0A382ESB5"/>
<comment type="catalytic activity">
    <reaction evidence="9">
        <text>7-carboxy-7-carbaguanine + NH4(+) + 2 ATP = 7-cyano-7-carbaguanine + 2 AMP + 2 diphosphate + 2 H(+)</text>
        <dbReference type="Rhea" id="RHEA:27982"/>
        <dbReference type="ChEBI" id="CHEBI:15378"/>
        <dbReference type="ChEBI" id="CHEBI:28938"/>
        <dbReference type="ChEBI" id="CHEBI:30616"/>
        <dbReference type="ChEBI" id="CHEBI:33019"/>
        <dbReference type="ChEBI" id="CHEBI:45075"/>
        <dbReference type="ChEBI" id="CHEBI:61036"/>
        <dbReference type="ChEBI" id="CHEBI:456215"/>
        <dbReference type="EC" id="6.3.4.20"/>
    </reaction>
</comment>
<dbReference type="EC" id="6.3.4.20" evidence="8"/>
<evidence type="ECO:0000313" key="10">
    <source>
        <dbReference type="EMBL" id="SVB53275.1"/>
    </source>
</evidence>
<keyword evidence="6" id="KW-0067">ATP-binding</keyword>
<gene>
    <name evidence="10" type="ORF">METZ01_LOCUS206129</name>
</gene>
<dbReference type="GO" id="GO:0005524">
    <property type="term" value="F:ATP binding"/>
    <property type="evidence" value="ECO:0007669"/>
    <property type="project" value="UniProtKB-KW"/>
</dbReference>
<protein>
    <recommendedName>
        <fullName evidence="8">7-cyano-7-deazaguanine synthase</fullName>
        <ecNumber evidence="8">6.3.4.20</ecNumber>
    </recommendedName>
</protein>